<dbReference type="AlphaFoldDB" id="A0AB33KG64"/>
<reference evidence="1" key="1">
    <citation type="submission" date="2024-07" db="EMBL/GenBank/DDBJ databases">
        <title>Complete genome sequences of cellulolytic bacteria, Kitasatospora sp. CMC57 and Streptomyces sp. CMC78, isolated from Japanese agricultural soil.</title>
        <authorList>
            <person name="Hashimoto T."/>
            <person name="Ito M."/>
            <person name="Iwamoto M."/>
            <person name="Fukahori D."/>
            <person name="Shoda T."/>
            <person name="Sakoda M."/>
            <person name="Morohoshi T."/>
            <person name="Mitsuboshi M."/>
            <person name="Nishizawa T."/>
        </authorList>
    </citation>
    <scope>NUCLEOTIDE SEQUENCE</scope>
    <source>
        <strain evidence="1">CMC78</strain>
    </source>
</reference>
<accession>A0AB33KG64</accession>
<dbReference type="KEGG" id="stcm:SCMC78_22710"/>
<protein>
    <recommendedName>
        <fullName evidence="2">Knr4/Smi1-like domain-containing protein</fullName>
    </recommendedName>
</protein>
<sequence length="197" mass="21791">MGEVAGGIVGLAHVLTPFEGGAGDEVDWPSVESAYGVAFPSDYKEFVSRFGNGTIEGRIATLIPVVTSDPMVRRVRPLRDSLRSDPDYDRWTGPRSGFHELDRILVWGETDSADVLAWIASGADPDAWPLAVWARGDAAWTVHDCGMVEFLRRLLTADFTQCPISDVSLMGISHARFLHDREEERLANEGVYPWDDD</sequence>
<dbReference type="EMBL" id="AP035884">
    <property type="protein sequence ID" value="BFP52464.1"/>
    <property type="molecule type" value="Genomic_DNA"/>
</dbReference>
<evidence type="ECO:0008006" key="2">
    <source>
        <dbReference type="Google" id="ProtNLM"/>
    </source>
</evidence>
<dbReference type="InterPro" id="IPR037883">
    <property type="entry name" value="Knr4/Smi1-like_sf"/>
</dbReference>
<dbReference type="Gene3D" id="3.40.1580.10">
    <property type="entry name" value="SMI1/KNR4-like"/>
    <property type="match status" value="1"/>
</dbReference>
<gene>
    <name evidence="1" type="ORF">SCMC78_22710</name>
</gene>
<name>A0AB33KG64_9ACTN</name>
<evidence type="ECO:0000313" key="1">
    <source>
        <dbReference type="EMBL" id="BFP52464.1"/>
    </source>
</evidence>
<dbReference type="SUPFAM" id="SSF160631">
    <property type="entry name" value="SMI1/KNR4-like"/>
    <property type="match status" value="1"/>
</dbReference>
<proteinExistence type="predicted"/>
<organism evidence="1">
    <name type="scientific">Streptomyces sp. CMC78</name>
    <dbReference type="NCBI Taxonomy" id="3231512"/>
    <lineage>
        <taxon>Bacteria</taxon>
        <taxon>Bacillati</taxon>
        <taxon>Actinomycetota</taxon>
        <taxon>Actinomycetes</taxon>
        <taxon>Kitasatosporales</taxon>
        <taxon>Streptomycetaceae</taxon>
        <taxon>Streptomyces</taxon>
    </lineage>
</organism>